<keyword evidence="1" id="KW-0472">Membrane</keyword>
<keyword evidence="1" id="KW-1133">Transmembrane helix</keyword>
<name>A0A6H2EL79_9ACTO</name>
<dbReference type="KEGG" id="arca:HC352_03245"/>
<dbReference type="RefSeq" id="WP_168917557.1">
    <property type="nucleotide sequence ID" value="NZ_CP050804.1"/>
</dbReference>
<organism evidence="2 3">
    <name type="scientific">Arcanobacterium buesumense</name>
    <dbReference type="NCBI Taxonomy" id="2722751"/>
    <lineage>
        <taxon>Bacteria</taxon>
        <taxon>Bacillati</taxon>
        <taxon>Actinomycetota</taxon>
        <taxon>Actinomycetes</taxon>
        <taxon>Actinomycetales</taxon>
        <taxon>Actinomycetaceae</taxon>
        <taxon>Arcanobacterium</taxon>
    </lineage>
</organism>
<feature type="transmembrane region" description="Helical" evidence="1">
    <location>
        <begin position="37"/>
        <end position="56"/>
    </location>
</feature>
<dbReference type="Proteomes" id="UP000502298">
    <property type="component" value="Chromosome"/>
</dbReference>
<dbReference type="GO" id="GO:0016020">
    <property type="term" value="C:membrane"/>
    <property type="evidence" value="ECO:0007669"/>
    <property type="project" value="InterPro"/>
</dbReference>
<evidence type="ECO:0000313" key="2">
    <source>
        <dbReference type="EMBL" id="QJC21617.1"/>
    </source>
</evidence>
<dbReference type="Pfam" id="PF02325">
    <property type="entry name" value="CCB3_YggT"/>
    <property type="match status" value="1"/>
</dbReference>
<evidence type="ECO:0000256" key="1">
    <source>
        <dbReference type="SAM" id="Phobius"/>
    </source>
</evidence>
<dbReference type="EMBL" id="CP050804">
    <property type="protein sequence ID" value="QJC21617.1"/>
    <property type="molecule type" value="Genomic_DNA"/>
</dbReference>
<protein>
    <submittedName>
        <fullName evidence="2">YggT family protein</fullName>
    </submittedName>
</protein>
<dbReference type="InterPro" id="IPR003425">
    <property type="entry name" value="CCB3/YggT"/>
</dbReference>
<reference evidence="2 3" key="1">
    <citation type="submission" date="2020-03" db="EMBL/GenBank/DDBJ databases">
        <title>Complete genome of Arcanobacterium buesumensis sp. nov. strain 2701.</title>
        <authorList>
            <person name="Borowiak M."/>
            <person name="Alssahen M."/>
            <person name="Laemmler C."/>
            <person name="Malorny B."/>
            <person name="Hassan A."/>
            <person name="Prenger-Berninghoff E."/>
            <person name="Ploetz M."/>
            <person name="Abdulmawjood A."/>
        </authorList>
    </citation>
    <scope>NUCLEOTIDE SEQUENCE [LARGE SCALE GENOMIC DNA]</scope>
    <source>
        <strain evidence="2 3">2701</strain>
    </source>
</reference>
<feature type="transmembrane region" description="Helical" evidence="1">
    <location>
        <begin position="68"/>
        <end position="87"/>
    </location>
</feature>
<proteinExistence type="predicted"/>
<gene>
    <name evidence="2" type="ORF">HC352_03245</name>
</gene>
<evidence type="ECO:0000313" key="3">
    <source>
        <dbReference type="Proteomes" id="UP000502298"/>
    </source>
</evidence>
<dbReference type="AlphaFoldDB" id="A0A6H2EL79"/>
<keyword evidence="1" id="KW-0812">Transmembrane</keyword>
<accession>A0A6H2EL79</accession>
<keyword evidence="3" id="KW-1185">Reference proteome</keyword>
<sequence length="95" mass="10583">MSFLLIAVIWLCSAYTFVLFARVALDLILTLARDWRPSSGVVIVINAVYYLTDPPLRIINRFIPPLRLGGIALDVGFILLFVAVRLIQNIALGLL</sequence>